<dbReference type="RefSeq" id="WP_026992344.1">
    <property type="nucleotide sequence ID" value="NZ_JRLY01000001.1"/>
</dbReference>
<proteinExistence type="inferred from homology"/>
<evidence type="ECO:0000313" key="3">
    <source>
        <dbReference type="EMBL" id="KGO94964.1"/>
    </source>
</evidence>
<dbReference type="InterPro" id="IPR032466">
    <property type="entry name" value="Metal_Hydrolase"/>
</dbReference>
<gene>
    <name evidence="3" type="ORF">Q766_02290</name>
</gene>
<dbReference type="Pfam" id="PF04909">
    <property type="entry name" value="Amidohydro_2"/>
    <property type="match status" value="1"/>
</dbReference>
<reference evidence="3 4" key="1">
    <citation type="submission" date="2013-09" db="EMBL/GenBank/DDBJ databases">
        <authorList>
            <person name="Zeng Z."/>
            <person name="Chen C."/>
        </authorList>
    </citation>
    <scope>NUCLEOTIDE SEQUENCE [LARGE SCALE GENOMIC DNA]</scope>
    <source>
        <strain evidence="3 4">WB 4.1-42</strain>
    </source>
</reference>
<organism evidence="3 4">
    <name type="scientific">Flavobacterium subsaxonicum WB 4.1-42 = DSM 21790</name>
    <dbReference type="NCBI Taxonomy" id="1121898"/>
    <lineage>
        <taxon>Bacteria</taxon>
        <taxon>Pseudomonadati</taxon>
        <taxon>Bacteroidota</taxon>
        <taxon>Flavobacteriia</taxon>
        <taxon>Flavobacteriales</taxon>
        <taxon>Flavobacteriaceae</taxon>
        <taxon>Flavobacterium</taxon>
    </lineage>
</organism>
<dbReference type="Gene3D" id="3.20.20.140">
    <property type="entry name" value="Metal-dependent hydrolases"/>
    <property type="match status" value="1"/>
</dbReference>
<dbReference type="EMBL" id="JRLY01000001">
    <property type="protein sequence ID" value="KGO94964.1"/>
    <property type="molecule type" value="Genomic_DNA"/>
</dbReference>
<dbReference type="AlphaFoldDB" id="A0A0A2MRI6"/>
<keyword evidence="3" id="KW-0378">Hydrolase</keyword>
<sequence>MQKIDSHQHFWKFDPVRDAWIGDAMHKIRRDFLPEDLFPLLKQSGIAGCVAVQADQSEVETNFLLGLAEKNSFIKGVVGWIGLTDNNIAERLEYFSSYKKLKGFRHIVEGEAPGFMLRPDFVNGISALKPYNYTYDILVRPHQLQDAIALVNQFPNQPFVLDHSAKPDLKTGDIATWKAQIKELAKADNVLCKVSGLVTEAHWDDWSAHDLKPCLDTVFECFTPKRILFGSDWPVCNLAANYATVVRTLEDYTAQLSETEREQVWHKNAQTFYNLDS</sequence>
<evidence type="ECO:0000256" key="1">
    <source>
        <dbReference type="ARBA" id="ARBA00038310"/>
    </source>
</evidence>
<dbReference type="eggNOG" id="COG3618">
    <property type="taxonomic scope" value="Bacteria"/>
</dbReference>
<dbReference type="GO" id="GO:0016787">
    <property type="term" value="F:hydrolase activity"/>
    <property type="evidence" value="ECO:0007669"/>
    <property type="project" value="UniProtKB-KW"/>
</dbReference>
<dbReference type="STRING" id="1121898.GCA_000422725_00930"/>
<accession>A0A0A2MRI6</accession>
<dbReference type="InterPro" id="IPR052350">
    <property type="entry name" value="Metallo-dep_Lactonases"/>
</dbReference>
<comment type="similarity">
    <text evidence="1">Belongs to the metallo-dependent hydrolases superfamily.</text>
</comment>
<dbReference type="PANTHER" id="PTHR43569">
    <property type="entry name" value="AMIDOHYDROLASE"/>
    <property type="match status" value="1"/>
</dbReference>
<name>A0A0A2MRI6_9FLAO</name>
<evidence type="ECO:0000259" key="2">
    <source>
        <dbReference type="Pfam" id="PF04909"/>
    </source>
</evidence>
<protein>
    <submittedName>
        <fullName evidence="3">Amidohydrolase</fullName>
    </submittedName>
</protein>
<feature type="domain" description="Amidohydrolase-related" evidence="2">
    <location>
        <begin position="4"/>
        <end position="275"/>
    </location>
</feature>
<dbReference type="SUPFAM" id="SSF51556">
    <property type="entry name" value="Metallo-dependent hydrolases"/>
    <property type="match status" value="1"/>
</dbReference>
<keyword evidence="4" id="KW-1185">Reference proteome</keyword>
<dbReference type="OrthoDB" id="5450317at2"/>
<comment type="caution">
    <text evidence="3">The sequence shown here is derived from an EMBL/GenBank/DDBJ whole genome shotgun (WGS) entry which is preliminary data.</text>
</comment>
<dbReference type="InterPro" id="IPR006680">
    <property type="entry name" value="Amidohydro-rel"/>
</dbReference>
<dbReference type="Proteomes" id="UP000030111">
    <property type="component" value="Unassembled WGS sequence"/>
</dbReference>
<evidence type="ECO:0000313" key="4">
    <source>
        <dbReference type="Proteomes" id="UP000030111"/>
    </source>
</evidence>
<dbReference type="PANTHER" id="PTHR43569:SF2">
    <property type="entry name" value="AMIDOHYDROLASE-RELATED DOMAIN-CONTAINING PROTEIN"/>
    <property type="match status" value="1"/>
</dbReference>